<reference evidence="1" key="1">
    <citation type="submission" date="2020-10" db="EMBL/GenBank/DDBJ databases">
        <authorList>
            <person name="Sedaghatjoo S."/>
        </authorList>
    </citation>
    <scope>NUCLEOTIDE SEQUENCE</scope>
    <source>
        <strain evidence="1">AZH3</strain>
    </source>
</reference>
<dbReference type="Proteomes" id="UP000836402">
    <property type="component" value="Unassembled WGS sequence"/>
</dbReference>
<proteinExistence type="predicted"/>
<name>A0ABN7J5I3_9BASI</name>
<feature type="non-terminal residue" evidence="1">
    <location>
        <position position="1"/>
    </location>
</feature>
<gene>
    <name evidence="1" type="ORF">JKIAZH3_G686</name>
</gene>
<protein>
    <submittedName>
        <fullName evidence="1">Uncharacterized protein</fullName>
    </submittedName>
</protein>
<comment type="caution">
    <text evidence="1">The sequence shown here is derived from an EMBL/GenBank/DDBJ whole genome shotgun (WGS) entry which is preliminary data.</text>
</comment>
<sequence>LERTTLVCTETTHGELLDIGFKTTADLLRLVEGAQVEDDGRHSLGDAVHLVGFGLDVGDLGTLGGRVERLEVDNSDTGTGLSRAVQGADNTGVNGIGVLRSGCVCREQDRL</sequence>
<evidence type="ECO:0000313" key="2">
    <source>
        <dbReference type="Proteomes" id="UP000836402"/>
    </source>
</evidence>
<dbReference type="EMBL" id="CAJHJG010005406">
    <property type="protein sequence ID" value="CAD6949985.1"/>
    <property type="molecule type" value="Genomic_DNA"/>
</dbReference>
<organism evidence="1 2">
    <name type="scientific">Tilletia caries</name>
    <name type="common">wheat bunt fungus</name>
    <dbReference type="NCBI Taxonomy" id="13290"/>
    <lineage>
        <taxon>Eukaryota</taxon>
        <taxon>Fungi</taxon>
        <taxon>Dikarya</taxon>
        <taxon>Basidiomycota</taxon>
        <taxon>Ustilaginomycotina</taxon>
        <taxon>Exobasidiomycetes</taxon>
        <taxon>Tilletiales</taxon>
        <taxon>Tilletiaceae</taxon>
        <taxon>Tilletia</taxon>
    </lineage>
</organism>
<evidence type="ECO:0000313" key="1">
    <source>
        <dbReference type="EMBL" id="CAD6949985.1"/>
    </source>
</evidence>
<keyword evidence="2" id="KW-1185">Reference proteome</keyword>
<accession>A0ABN7J5I3</accession>